<proteinExistence type="predicted"/>
<dbReference type="PANTHER" id="PTHR31562:SF2">
    <property type="entry name" value="NUCLEOTIDE-DIPHOSPHO-SUGAR TRANSFERASE"/>
    <property type="match status" value="1"/>
</dbReference>
<dbReference type="InterPro" id="IPR004988">
    <property type="entry name" value="DUF273"/>
</dbReference>
<dbReference type="Gene3D" id="3.90.550.10">
    <property type="entry name" value="Spore Coat Polysaccharide Biosynthesis Protein SpsA, Chain A"/>
    <property type="match status" value="1"/>
</dbReference>
<dbReference type="PANTHER" id="PTHR31562">
    <property type="entry name" value="PROTEIN CBG18972"/>
    <property type="match status" value="1"/>
</dbReference>
<organism evidence="1 2">
    <name type="scientific">Panagrellus redivivus</name>
    <name type="common">Microworm</name>
    <dbReference type="NCBI Taxonomy" id="6233"/>
    <lineage>
        <taxon>Eukaryota</taxon>
        <taxon>Metazoa</taxon>
        <taxon>Ecdysozoa</taxon>
        <taxon>Nematoda</taxon>
        <taxon>Chromadorea</taxon>
        <taxon>Rhabditida</taxon>
        <taxon>Tylenchina</taxon>
        <taxon>Panagrolaimomorpha</taxon>
        <taxon>Panagrolaimoidea</taxon>
        <taxon>Panagrolaimidae</taxon>
        <taxon>Panagrellus</taxon>
    </lineage>
</organism>
<evidence type="ECO:0000313" key="1">
    <source>
        <dbReference type="Proteomes" id="UP000492821"/>
    </source>
</evidence>
<reference evidence="2" key="2">
    <citation type="submission" date="2020-10" db="UniProtKB">
        <authorList>
            <consortium name="WormBaseParasite"/>
        </authorList>
    </citation>
    <scope>IDENTIFICATION</scope>
</reference>
<accession>A0A7E4VB46</accession>
<dbReference type="WBParaSite" id="Pan_g18823.t1">
    <property type="protein sequence ID" value="Pan_g18823.t1"/>
    <property type="gene ID" value="Pan_g18823"/>
</dbReference>
<dbReference type="InterPro" id="IPR029044">
    <property type="entry name" value="Nucleotide-diphossugar_trans"/>
</dbReference>
<dbReference type="Pfam" id="PF03314">
    <property type="entry name" value="DUF273"/>
    <property type="match status" value="1"/>
</dbReference>
<dbReference type="AlphaFoldDB" id="A0A7E4VB46"/>
<reference evidence="1" key="1">
    <citation type="journal article" date="2013" name="Genetics">
        <title>The draft genome and transcriptome of Panagrellus redivivus are shaped by the harsh demands of a free-living lifestyle.</title>
        <authorList>
            <person name="Srinivasan J."/>
            <person name="Dillman A.R."/>
            <person name="Macchietto M.G."/>
            <person name="Heikkinen L."/>
            <person name="Lakso M."/>
            <person name="Fracchia K.M."/>
            <person name="Antoshechkin I."/>
            <person name="Mortazavi A."/>
            <person name="Wong G."/>
            <person name="Sternberg P.W."/>
        </authorList>
    </citation>
    <scope>NUCLEOTIDE SEQUENCE [LARGE SCALE GENOMIC DNA]</scope>
    <source>
        <strain evidence="1">MT8872</strain>
    </source>
</reference>
<dbReference type="Proteomes" id="UP000492821">
    <property type="component" value="Unassembled WGS sequence"/>
</dbReference>
<evidence type="ECO:0000313" key="2">
    <source>
        <dbReference type="WBParaSite" id="Pan_g18823.t1"/>
    </source>
</evidence>
<sequence length="365" mass="42797">MILFNRRRRLLFAILFVAVLILEEVYYSKLQIAWHSYYKEVVYRPISVKRDVSGRLPIAVAIIVEKASHLDYYETAQNTVECYCKHFGYPLLRIVVDDVPEIGAKCSQTDFMFRRHCILAELLRQNPSFEYVLFLDADMGIINPNHLIEEYINPLDDVTFYERVFNFEVMAGSYIVRNSEKGRTFLTTWANYEYRVPNSFHGTDNAALHQVLVDQFAENDSISRNSTCRSIWEKSRDWDGVWSYVACARSILHDRLIFPGISIRPKVSQRVWARDGWLTNSLWSDKDFIFHGWQTRRLNKPGFGPFWYPFGGGFDLAKCSTSKVSENWPYKDTFMTTDDVIEYHLREKAAKVRQMYDKAVDQLSV</sequence>
<protein>
    <submittedName>
        <fullName evidence="2">Glycosyltransferase family 6 protein</fullName>
    </submittedName>
</protein>
<keyword evidence="1" id="KW-1185">Reference proteome</keyword>
<name>A0A7E4VB46_PANRE</name>